<proteinExistence type="predicted"/>
<dbReference type="CDD" id="cd23669">
    <property type="entry name" value="GH55_SacteLam55A-like"/>
    <property type="match status" value="1"/>
</dbReference>
<name>A0A369W0G8_9SPHN</name>
<gene>
    <name evidence="1" type="ORF">DVW87_06420</name>
</gene>
<dbReference type="OrthoDB" id="2479530at2"/>
<dbReference type="Gene3D" id="2.160.20.10">
    <property type="entry name" value="Single-stranded right-handed beta-helix, Pectin lyase-like"/>
    <property type="match status" value="1"/>
</dbReference>
<evidence type="ECO:0000313" key="2">
    <source>
        <dbReference type="Proteomes" id="UP000253918"/>
    </source>
</evidence>
<dbReference type="AlphaFoldDB" id="A0A369W0G8"/>
<sequence>MLVIDPAAPAAETQARLNAIFRAQERAHFTDARHAILLKPGRHALDINVGFFTQVAGLGLTPPEVQVAGHVHAEADWANGMALVNFWRGVENLSVRPPDGADRWAVSQAAPYRRVELHGDLALDDGGWSSGGFLADCAISGTIRSGTQQQWFSRTSRIGGWQGANWNMMFAGVEGAPPTTFPQPPVTALPSVPLIREKPFLCCTSAGGWQVFVPALRREARGVSWAGAPAGRSLPLTQFLIARPDTPLATINAGLRAGRHLLLTPGIYRLPAPIRVTRPGTVVLGLGLATLLPVNGTAALVVDDVAGVSVAGLLIDAGAKNSPLLMQVGQRGTRVRHAADPILLADLFFRVGGATVGKAGTCLEVNSHHLIGDHLWIWRADHGDRTSGREHHGWTESIADHGLVVNGNDVSMYGLFVEHFQKWQTVWNGERGRTWFYQNELPYDPPSQRGWRADSDRGWAAYKVADHVREHEAIGMGVYANFTADPSIVLASAVEVPQTPGVRVENVTTISLGGGKGTIAHLVNDAGAAARPGAIRQTLPRYPEPVA</sequence>
<dbReference type="Proteomes" id="UP000253918">
    <property type="component" value="Unassembled WGS sequence"/>
</dbReference>
<evidence type="ECO:0000313" key="1">
    <source>
        <dbReference type="EMBL" id="RDE07539.1"/>
    </source>
</evidence>
<reference evidence="1 2" key="1">
    <citation type="submission" date="2018-07" db="EMBL/GenBank/DDBJ databases">
        <title>a novel species of Sphingomonas isolated from the rhizosphere soil of Araceae plant.</title>
        <authorList>
            <person name="Zhiyong W."/>
            <person name="Qinglan Z."/>
            <person name="Zhiwei F."/>
            <person name="Ding X."/>
            <person name="Gejiao W."/>
            <person name="Shixue Z."/>
        </authorList>
    </citation>
    <scope>NUCLEOTIDE SEQUENCE [LARGE SCALE GENOMIC DNA]</scope>
    <source>
        <strain evidence="1 2">WZY 27</strain>
    </source>
</reference>
<keyword evidence="2" id="KW-1185">Reference proteome</keyword>
<accession>A0A369W0G8</accession>
<comment type="caution">
    <text evidence="1">The sequence shown here is derived from an EMBL/GenBank/DDBJ whole genome shotgun (WGS) entry which is preliminary data.</text>
</comment>
<dbReference type="InterPro" id="IPR059186">
    <property type="entry name" value="SACTE_4363"/>
</dbReference>
<protein>
    <submittedName>
        <fullName evidence="1">Adenylyl cyclase</fullName>
    </submittedName>
</protein>
<dbReference type="InterPro" id="IPR012334">
    <property type="entry name" value="Pectin_lyas_fold"/>
</dbReference>
<organism evidence="1 2">
    <name type="scientific">Sphingomonas aracearum</name>
    <dbReference type="NCBI Taxonomy" id="2283317"/>
    <lineage>
        <taxon>Bacteria</taxon>
        <taxon>Pseudomonadati</taxon>
        <taxon>Pseudomonadota</taxon>
        <taxon>Alphaproteobacteria</taxon>
        <taxon>Sphingomonadales</taxon>
        <taxon>Sphingomonadaceae</taxon>
        <taxon>Sphingomonas</taxon>
    </lineage>
</organism>
<dbReference type="EMBL" id="QQNB01000001">
    <property type="protein sequence ID" value="RDE07539.1"/>
    <property type="molecule type" value="Genomic_DNA"/>
</dbReference>